<protein>
    <submittedName>
        <fullName evidence="2">DUF3370 domain-containing protein</fullName>
    </submittedName>
</protein>
<dbReference type="Pfam" id="PF11850">
    <property type="entry name" value="DUF3370"/>
    <property type="match status" value="1"/>
</dbReference>
<sequence>MHQKQSPLPIGFSLILLLLAVAGGFWLFYPQKSKSPLTEGAIAAKPGETVAATPTTAKEIIQPGEVRPLPGKLDEVPMFNSNSPEWIKKEGILLSAFPSTGKTTPAAHLNFPLEGKFELFAHHFTHTPPDLQTLYIGVIVNNPGVQPVTVDISQAASYLMAPDAPFQEKPAISENPQGEVYSGPGIRAVDNILRGIRQADFPPQIVIPPGQSQMLLNHPIPVRGLEKPVNGRSTFMRLHSSGKVYVASMAMYAKKNNDGTERAPTLAEWQLLLETGGFAQPRDKTPTPPGATGGALIYSRVAGVQKGSKWETTITDEGANQLTIPKPGLAISYGISTLRAGTLGTRQSQSAPLLVRYPDTAYESHGNYGVHYDLTLPLRNSTQEPQKVTVSLETPQKEERLSQGGLIFRQPPWDFPFFRGTVRLRYQDDRGVPVTRYVHLWHRRGQVLPPLVELNLAGGEVRQVGVDFLYPPDATPPQVLTVRTLGG</sequence>
<keyword evidence="1" id="KW-1133">Transmembrane helix</keyword>
<reference evidence="2" key="1">
    <citation type="journal article" date="2020" name="mSystems">
        <title>Genome- and Community-Level Interaction Insights into Carbon Utilization and Element Cycling Functions of Hydrothermarchaeota in Hydrothermal Sediment.</title>
        <authorList>
            <person name="Zhou Z."/>
            <person name="Liu Y."/>
            <person name="Xu W."/>
            <person name="Pan J."/>
            <person name="Luo Z.H."/>
            <person name="Li M."/>
        </authorList>
    </citation>
    <scope>NUCLEOTIDE SEQUENCE [LARGE SCALE GENOMIC DNA]</scope>
    <source>
        <strain evidence="2">SpSt-374</strain>
    </source>
</reference>
<gene>
    <name evidence="2" type="ORF">ENR15_01880</name>
</gene>
<feature type="transmembrane region" description="Helical" evidence="1">
    <location>
        <begin position="7"/>
        <end position="29"/>
    </location>
</feature>
<dbReference type="EMBL" id="DSPX01000017">
    <property type="protein sequence ID" value="HGF99436.1"/>
    <property type="molecule type" value="Genomic_DNA"/>
</dbReference>
<dbReference type="InterPro" id="IPR021801">
    <property type="entry name" value="DUF3370"/>
</dbReference>
<proteinExistence type="predicted"/>
<organism evidence="2">
    <name type="scientific">Planktothricoides sp. SpSt-374</name>
    <dbReference type="NCBI Taxonomy" id="2282167"/>
    <lineage>
        <taxon>Bacteria</taxon>
        <taxon>Bacillati</taxon>
        <taxon>Cyanobacteriota</taxon>
        <taxon>Cyanophyceae</taxon>
        <taxon>Oscillatoriophycideae</taxon>
        <taxon>Oscillatoriales</taxon>
        <taxon>Oscillatoriaceae</taxon>
        <taxon>Planktothricoides</taxon>
    </lineage>
</organism>
<keyword evidence="1" id="KW-0472">Membrane</keyword>
<dbReference type="AlphaFoldDB" id="A0A7C3VHC5"/>
<evidence type="ECO:0000256" key="1">
    <source>
        <dbReference type="SAM" id="Phobius"/>
    </source>
</evidence>
<name>A0A7C3VHC5_9CYAN</name>
<evidence type="ECO:0000313" key="2">
    <source>
        <dbReference type="EMBL" id="HGF99436.1"/>
    </source>
</evidence>
<keyword evidence="1" id="KW-0812">Transmembrane</keyword>
<comment type="caution">
    <text evidence="2">The sequence shown here is derived from an EMBL/GenBank/DDBJ whole genome shotgun (WGS) entry which is preliminary data.</text>
</comment>
<accession>A0A7C3VHC5</accession>